<dbReference type="Proteomes" id="UP001073227">
    <property type="component" value="Unassembled WGS sequence"/>
</dbReference>
<comment type="function">
    <text evidence="9">Part of the tripartite ATP-independent periplasmic (TRAP) transport system.</text>
</comment>
<protein>
    <recommendedName>
        <fullName evidence="9">TRAP transporter small permease protein</fullName>
    </recommendedName>
</protein>
<dbReference type="InterPro" id="IPR055348">
    <property type="entry name" value="DctQ"/>
</dbReference>
<keyword evidence="5 9" id="KW-0812">Transmembrane</keyword>
<keyword evidence="7 9" id="KW-0472">Membrane</keyword>
<keyword evidence="3" id="KW-1003">Cell membrane</keyword>
<accession>A0ABT3ZCF8</accession>
<comment type="caution">
    <text evidence="11">The sequence shown here is derived from an EMBL/GenBank/DDBJ whole genome shotgun (WGS) entry which is preliminary data.</text>
</comment>
<evidence type="ECO:0000256" key="3">
    <source>
        <dbReference type="ARBA" id="ARBA00022475"/>
    </source>
</evidence>
<name>A0ABT3ZCF8_9HYPH</name>
<dbReference type="RefSeq" id="WP_267654952.1">
    <property type="nucleotide sequence ID" value="NZ_JAOVZR010000001.1"/>
</dbReference>
<keyword evidence="6 9" id="KW-1133">Transmembrane helix</keyword>
<feature type="domain" description="Tripartite ATP-independent periplasmic transporters DctQ component" evidence="10">
    <location>
        <begin position="29"/>
        <end position="162"/>
    </location>
</feature>
<dbReference type="InterPro" id="IPR007387">
    <property type="entry name" value="TRAP_DctQ"/>
</dbReference>
<evidence type="ECO:0000313" key="11">
    <source>
        <dbReference type="EMBL" id="MCY0149480.1"/>
    </source>
</evidence>
<comment type="subcellular location">
    <subcellularLocation>
        <location evidence="1 9">Cell inner membrane</location>
        <topology evidence="1 9">Multi-pass membrane protein</topology>
    </subcellularLocation>
</comment>
<feature type="transmembrane region" description="Helical" evidence="9">
    <location>
        <begin position="130"/>
        <end position="152"/>
    </location>
</feature>
<keyword evidence="4 9" id="KW-0997">Cell inner membrane</keyword>
<comment type="subunit">
    <text evidence="9">The complex comprises the extracytoplasmic solute receptor protein and the two transmembrane proteins.</text>
</comment>
<feature type="transmembrane region" description="Helical" evidence="9">
    <location>
        <begin position="53"/>
        <end position="71"/>
    </location>
</feature>
<dbReference type="EMBL" id="JAOVZR010000001">
    <property type="protein sequence ID" value="MCY0149480.1"/>
    <property type="molecule type" value="Genomic_DNA"/>
</dbReference>
<organism evidence="11 12">
    <name type="scientific">Hoeflea algicola</name>
    <dbReference type="NCBI Taxonomy" id="2983763"/>
    <lineage>
        <taxon>Bacteria</taxon>
        <taxon>Pseudomonadati</taxon>
        <taxon>Pseudomonadota</taxon>
        <taxon>Alphaproteobacteria</taxon>
        <taxon>Hyphomicrobiales</taxon>
        <taxon>Rhizobiaceae</taxon>
        <taxon>Hoeflea</taxon>
    </lineage>
</organism>
<evidence type="ECO:0000256" key="8">
    <source>
        <dbReference type="ARBA" id="ARBA00038436"/>
    </source>
</evidence>
<evidence type="ECO:0000256" key="6">
    <source>
        <dbReference type="ARBA" id="ARBA00022989"/>
    </source>
</evidence>
<dbReference type="PANTHER" id="PTHR35011">
    <property type="entry name" value="2,3-DIKETO-L-GULONATE TRAP TRANSPORTER SMALL PERMEASE PROTEIN YIAM"/>
    <property type="match status" value="1"/>
</dbReference>
<evidence type="ECO:0000256" key="4">
    <source>
        <dbReference type="ARBA" id="ARBA00022519"/>
    </source>
</evidence>
<evidence type="ECO:0000256" key="7">
    <source>
        <dbReference type="ARBA" id="ARBA00023136"/>
    </source>
</evidence>
<dbReference type="Pfam" id="PF04290">
    <property type="entry name" value="DctQ"/>
    <property type="match status" value="1"/>
</dbReference>
<evidence type="ECO:0000313" key="12">
    <source>
        <dbReference type="Proteomes" id="UP001073227"/>
    </source>
</evidence>
<gene>
    <name evidence="11" type="ORF">OEG84_17640</name>
</gene>
<proteinExistence type="inferred from homology"/>
<sequence length="241" mass="27205">MRLLAGVAALICAINLIIGRAFAWLSLAIVVVCFTVVVQRYLFSISYLWMQDLYVWLNGAMFTAVAGFALLRDDHVRVDIFYRPARARKRAVADLIGVFLFLLPFAWVVYQYSMPFVVRAWSYREASANVGGMPGLFILKTFIIAFAALLALQGLAMAIRSILVLSDNEHMVPNSIQYKSDQKLTDLAKGESDGSGDFGRITRRADVLWRDRLPADRLSGRLHAGRRLAVVRRRRDGPWCF</sequence>
<keyword evidence="12" id="KW-1185">Reference proteome</keyword>
<evidence type="ECO:0000256" key="2">
    <source>
        <dbReference type="ARBA" id="ARBA00022448"/>
    </source>
</evidence>
<evidence type="ECO:0000256" key="1">
    <source>
        <dbReference type="ARBA" id="ARBA00004429"/>
    </source>
</evidence>
<reference evidence="11" key="1">
    <citation type="submission" date="2022-10" db="EMBL/GenBank/DDBJ databases">
        <title>Hoeflea sp. G2-23, isolated from marine algae.</title>
        <authorList>
            <person name="Kristyanto S."/>
            <person name="Kim J.M."/>
            <person name="Jeon C.O."/>
        </authorList>
    </citation>
    <scope>NUCLEOTIDE SEQUENCE</scope>
    <source>
        <strain evidence="11">G2-23</strain>
    </source>
</reference>
<evidence type="ECO:0000256" key="9">
    <source>
        <dbReference type="RuleBase" id="RU369079"/>
    </source>
</evidence>
<feature type="transmembrane region" description="Helical" evidence="9">
    <location>
        <begin position="21"/>
        <end position="41"/>
    </location>
</feature>
<dbReference type="PANTHER" id="PTHR35011:SF4">
    <property type="entry name" value="SLL1102 PROTEIN"/>
    <property type="match status" value="1"/>
</dbReference>
<keyword evidence="2 9" id="KW-0813">Transport</keyword>
<evidence type="ECO:0000256" key="5">
    <source>
        <dbReference type="ARBA" id="ARBA00022692"/>
    </source>
</evidence>
<evidence type="ECO:0000259" key="10">
    <source>
        <dbReference type="Pfam" id="PF04290"/>
    </source>
</evidence>
<comment type="similarity">
    <text evidence="8 9">Belongs to the TRAP transporter small permease family.</text>
</comment>
<feature type="transmembrane region" description="Helical" evidence="9">
    <location>
        <begin position="91"/>
        <end position="110"/>
    </location>
</feature>